<proteinExistence type="predicted"/>
<evidence type="ECO:0000256" key="2">
    <source>
        <dbReference type="SAM" id="Phobius"/>
    </source>
</evidence>
<feature type="region of interest" description="Disordered" evidence="1">
    <location>
        <begin position="128"/>
        <end position="169"/>
    </location>
</feature>
<reference evidence="3 4" key="1">
    <citation type="journal article" date="2011" name="J. Gen. Appl. Microbiol.">
        <title>Draft genome sequencing of the enigmatic yeast Saitoella complicata.</title>
        <authorList>
            <person name="Nishida H."/>
            <person name="Hamamoto M."/>
            <person name="Sugiyama J."/>
        </authorList>
    </citation>
    <scope>NUCLEOTIDE SEQUENCE [LARGE SCALE GENOMIC DNA]</scope>
    <source>
        <strain evidence="3 4">NRRL Y-17804</strain>
    </source>
</reference>
<gene>
    <name evidence="3" type="ORF">G7K_4010-t1</name>
</gene>
<feature type="region of interest" description="Disordered" evidence="1">
    <location>
        <begin position="248"/>
        <end position="267"/>
    </location>
</feature>
<keyword evidence="4" id="KW-1185">Reference proteome</keyword>
<protein>
    <submittedName>
        <fullName evidence="3">Uncharacterized protein</fullName>
    </submittedName>
</protein>
<dbReference type="AlphaFoldDB" id="A0A0E9NJ97"/>
<keyword evidence="2" id="KW-0472">Membrane</keyword>
<reference evidence="3 4" key="3">
    <citation type="journal article" date="2015" name="Genome Announc.">
        <title>Draft Genome Sequence of the Archiascomycetous Yeast Saitoella complicata.</title>
        <authorList>
            <person name="Yamauchi K."/>
            <person name="Kondo S."/>
            <person name="Hamamoto M."/>
            <person name="Takahashi Y."/>
            <person name="Ogura Y."/>
            <person name="Hayashi T."/>
            <person name="Nishida H."/>
        </authorList>
    </citation>
    <scope>NUCLEOTIDE SEQUENCE [LARGE SCALE GENOMIC DNA]</scope>
    <source>
        <strain evidence="3 4">NRRL Y-17804</strain>
    </source>
</reference>
<feature type="compositionally biased region" description="Basic and acidic residues" evidence="1">
    <location>
        <begin position="249"/>
        <end position="259"/>
    </location>
</feature>
<feature type="region of interest" description="Disordered" evidence="1">
    <location>
        <begin position="285"/>
        <end position="309"/>
    </location>
</feature>
<comment type="caution">
    <text evidence="3">The sequence shown here is derived from an EMBL/GenBank/DDBJ whole genome shotgun (WGS) entry which is preliminary data.</text>
</comment>
<feature type="compositionally biased region" description="Polar residues" evidence="1">
    <location>
        <begin position="147"/>
        <end position="156"/>
    </location>
</feature>
<feature type="region of interest" description="Disordered" evidence="1">
    <location>
        <begin position="68"/>
        <end position="87"/>
    </location>
</feature>
<organism evidence="3 4">
    <name type="scientific">Saitoella complicata (strain BCRC 22490 / CBS 7301 / JCM 7358 / NBRC 10748 / NRRL Y-17804)</name>
    <dbReference type="NCBI Taxonomy" id="698492"/>
    <lineage>
        <taxon>Eukaryota</taxon>
        <taxon>Fungi</taxon>
        <taxon>Dikarya</taxon>
        <taxon>Ascomycota</taxon>
        <taxon>Taphrinomycotina</taxon>
        <taxon>Taphrinomycotina incertae sedis</taxon>
        <taxon>Saitoella</taxon>
    </lineage>
</organism>
<feature type="transmembrane region" description="Helical" evidence="2">
    <location>
        <begin position="177"/>
        <end position="196"/>
    </location>
</feature>
<reference evidence="3 4" key="2">
    <citation type="journal article" date="2014" name="J. Gen. Appl. Microbiol.">
        <title>The early diverging ascomycetous budding yeast Saitoella complicata has three histone deacetylases belonging to the Clr6, Hos2, and Rpd3 lineages.</title>
        <authorList>
            <person name="Nishida H."/>
            <person name="Matsumoto T."/>
            <person name="Kondo S."/>
            <person name="Hamamoto M."/>
            <person name="Yoshikawa H."/>
        </authorList>
    </citation>
    <scope>NUCLEOTIDE SEQUENCE [LARGE SCALE GENOMIC DNA]</scope>
    <source>
        <strain evidence="3 4">NRRL Y-17804</strain>
    </source>
</reference>
<accession>A0A0E9NJ97</accession>
<sequence>MRTFVTIIGVSYVCVWKQPWSGLHHHLTEAFTLAGRCIALLLIRHSFAAPSSRVCRVFPALRGLGNRTAASDTDKREKRDMHSARRQRRRLAGHAALAFSSSIMPSATAQSTAVSAVSSATTFLTSATPVSSGSVMSSSSSIPTTTYKNTLGGTPVSTTNSSSNTTSKSGDSTLINWYFLLLLAIILIAICAAFLYRRSKRGKRTQQATRGRDALQTDLIALGRRRRTESICEEGESIEALPVYTPPVEGREGELESREGGGAQPLLGGVVVEEMTRPAPIATRVSSFGGIQPPRYDEAMDSSGGVPTR</sequence>
<evidence type="ECO:0000313" key="4">
    <source>
        <dbReference type="Proteomes" id="UP000033140"/>
    </source>
</evidence>
<feature type="compositionally biased region" description="Low complexity" evidence="1">
    <location>
        <begin position="157"/>
        <end position="169"/>
    </location>
</feature>
<keyword evidence="2" id="KW-1133">Transmembrane helix</keyword>
<name>A0A0E9NJ97_SAICN</name>
<feature type="compositionally biased region" description="Low complexity" evidence="1">
    <location>
        <begin position="128"/>
        <end position="146"/>
    </location>
</feature>
<evidence type="ECO:0000256" key="1">
    <source>
        <dbReference type="SAM" id="MobiDB-lite"/>
    </source>
</evidence>
<dbReference type="Proteomes" id="UP000033140">
    <property type="component" value="Unassembled WGS sequence"/>
</dbReference>
<keyword evidence="2" id="KW-0812">Transmembrane</keyword>
<feature type="compositionally biased region" description="Basic and acidic residues" evidence="1">
    <location>
        <begin position="72"/>
        <end position="83"/>
    </location>
</feature>
<dbReference type="EMBL" id="BACD03000026">
    <property type="protein sequence ID" value="GAO49873.1"/>
    <property type="molecule type" value="Genomic_DNA"/>
</dbReference>
<evidence type="ECO:0000313" key="3">
    <source>
        <dbReference type="EMBL" id="GAO49873.1"/>
    </source>
</evidence>